<evidence type="ECO:0000313" key="6">
    <source>
        <dbReference type="Proteomes" id="UP000011632"/>
    </source>
</evidence>
<dbReference type="PANTHER" id="PTHR34236:SF1">
    <property type="entry name" value="DIMETHYL SULFOXIDE REDUCTASE TRANSCRIPTIONAL ACTIVATOR"/>
    <property type="match status" value="1"/>
</dbReference>
<gene>
    <name evidence="5" type="ORF">C489_08595</name>
</gene>
<dbReference type="Pfam" id="PF24278">
    <property type="entry name" value="HVO_0513_N"/>
    <property type="match status" value="1"/>
</dbReference>
<comment type="caution">
    <text evidence="5">The sequence shown here is derived from an EMBL/GenBank/DDBJ whole genome shotgun (WGS) entry which is preliminary data.</text>
</comment>
<keyword evidence="6" id="KW-1185">Reference proteome</keyword>
<evidence type="ECO:0000256" key="2">
    <source>
        <dbReference type="ARBA" id="ARBA00023163"/>
    </source>
</evidence>
<reference evidence="5 6" key="1">
    <citation type="journal article" date="2014" name="PLoS Genet.">
        <title>Phylogenetically driven sequencing of extremely halophilic archaea reveals strategies for static and dynamic osmo-response.</title>
        <authorList>
            <person name="Becker E.A."/>
            <person name="Seitzer P.M."/>
            <person name="Tritt A."/>
            <person name="Larsen D."/>
            <person name="Krusor M."/>
            <person name="Yao A.I."/>
            <person name="Wu D."/>
            <person name="Madern D."/>
            <person name="Eisen J.A."/>
            <person name="Darling A.E."/>
            <person name="Facciotti M.T."/>
        </authorList>
    </citation>
    <scope>NUCLEOTIDE SEQUENCE [LARGE SCALE GENOMIC DNA]</scope>
    <source>
        <strain evidence="5 6">JCM 10478</strain>
    </source>
</reference>
<accession>L9Y1U8</accession>
<protein>
    <submittedName>
        <fullName evidence="5">HTH DNA binding domain-containing protein</fullName>
    </submittedName>
</protein>
<dbReference type="InterPro" id="IPR007050">
    <property type="entry name" value="HTH_bacterioopsin"/>
</dbReference>
<evidence type="ECO:0000259" key="4">
    <source>
        <dbReference type="Pfam" id="PF24278"/>
    </source>
</evidence>
<organism evidence="5 6">
    <name type="scientific">Natrinema versiforme JCM 10478</name>
    <dbReference type="NCBI Taxonomy" id="1227496"/>
    <lineage>
        <taxon>Archaea</taxon>
        <taxon>Methanobacteriati</taxon>
        <taxon>Methanobacteriota</taxon>
        <taxon>Stenosarchaea group</taxon>
        <taxon>Halobacteria</taxon>
        <taxon>Halobacteriales</taxon>
        <taxon>Natrialbaceae</taxon>
        <taxon>Natrinema</taxon>
    </lineage>
</organism>
<keyword evidence="2" id="KW-0804">Transcription</keyword>
<proteinExistence type="predicted"/>
<keyword evidence="1" id="KW-0805">Transcription regulation</keyword>
<dbReference type="RefSeq" id="WP_006430787.1">
    <property type="nucleotide sequence ID" value="NZ_AOID01000026.1"/>
</dbReference>
<evidence type="ECO:0000256" key="1">
    <source>
        <dbReference type="ARBA" id="ARBA00023015"/>
    </source>
</evidence>
<feature type="domain" description="HTH bat-type" evidence="3">
    <location>
        <begin position="157"/>
        <end position="208"/>
    </location>
</feature>
<dbReference type="Pfam" id="PF04967">
    <property type="entry name" value="HTH_10"/>
    <property type="match status" value="1"/>
</dbReference>
<dbReference type="AlphaFoldDB" id="L9Y1U8"/>
<dbReference type="InterPro" id="IPR056493">
    <property type="entry name" value="HVO_0513_N"/>
</dbReference>
<feature type="domain" description="HVO-0513-like N-terminal" evidence="4">
    <location>
        <begin position="17"/>
        <end position="147"/>
    </location>
</feature>
<dbReference type="Proteomes" id="UP000011632">
    <property type="component" value="Unassembled WGS sequence"/>
</dbReference>
<name>L9Y1U8_9EURY</name>
<sequence length="215" mass="23018">MVRRVSFSVTFPDGVAHPLHRRLVTTDGVSRVELLMWGPMGTVTTLLWCDGGPAATADLLAAVESVTATEFVERDDGTYAFVHQTAYEFEETILTLVEDARIVFLPPVTFRDTGAVAFEAVGRPDALTGFYDELTDLADGTIERVREFDRRASATALTDRQRGALEAAVAVGYYDVPRSGSVADVAAELGCAGSTAGELLRKAEAALVADAVDTQ</sequence>
<dbReference type="PANTHER" id="PTHR34236">
    <property type="entry name" value="DIMETHYL SULFOXIDE REDUCTASE TRANSCRIPTIONAL ACTIVATOR"/>
    <property type="match status" value="1"/>
</dbReference>
<dbReference type="PATRIC" id="fig|1227496.3.peg.1738"/>
<dbReference type="EMBL" id="AOID01000026">
    <property type="protein sequence ID" value="ELY68049.1"/>
    <property type="molecule type" value="Genomic_DNA"/>
</dbReference>
<evidence type="ECO:0000259" key="3">
    <source>
        <dbReference type="Pfam" id="PF04967"/>
    </source>
</evidence>
<evidence type="ECO:0000313" key="5">
    <source>
        <dbReference type="EMBL" id="ELY68049.1"/>
    </source>
</evidence>